<keyword evidence="2 7" id="KW-0813">Transport</keyword>
<comment type="subcellular location">
    <subcellularLocation>
        <location evidence="1 7">Cell membrane</location>
        <topology evidence="1 7">Multi-pass membrane protein</topology>
    </subcellularLocation>
</comment>
<evidence type="ECO:0000313" key="10">
    <source>
        <dbReference type="Proteomes" id="UP000468668"/>
    </source>
</evidence>
<protein>
    <submittedName>
        <fullName evidence="9">ABC transporter permease subunit</fullName>
    </submittedName>
</protein>
<feature type="transmembrane region" description="Helical" evidence="7">
    <location>
        <begin position="20"/>
        <end position="39"/>
    </location>
</feature>
<evidence type="ECO:0000256" key="4">
    <source>
        <dbReference type="ARBA" id="ARBA00022692"/>
    </source>
</evidence>
<dbReference type="EMBL" id="WAJR01000001">
    <property type="protein sequence ID" value="KAB1642992.1"/>
    <property type="molecule type" value="Genomic_DNA"/>
</dbReference>
<evidence type="ECO:0000256" key="7">
    <source>
        <dbReference type="RuleBase" id="RU363032"/>
    </source>
</evidence>
<dbReference type="AlphaFoldDB" id="A0A6N6NPP7"/>
<proteinExistence type="inferred from homology"/>
<organism evidence="9 10">
    <name type="scientific">Ellagibacter isourolithinifaciens</name>
    <dbReference type="NCBI Taxonomy" id="2137581"/>
    <lineage>
        <taxon>Bacteria</taxon>
        <taxon>Bacillati</taxon>
        <taxon>Actinomycetota</taxon>
        <taxon>Coriobacteriia</taxon>
        <taxon>Eggerthellales</taxon>
        <taxon>Eggerthellaceae</taxon>
        <taxon>Ellagibacter</taxon>
    </lineage>
</organism>
<dbReference type="GO" id="GO:0055085">
    <property type="term" value="P:transmembrane transport"/>
    <property type="evidence" value="ECO:0007669"/>
    <property type="project" value="InterPro"/>
</dbReference>
<evidence type="ECO:0000256" key="5">
    <source>
        <dbReference type="ARBA" id="ARBA00022989"/>
    </source>
</evidence>
<evidence type="ECO:0000256" key="3">
    <source>
        <dbReference type="ARBA" id="ARBA00022475"/>
    </source>
</evidence>
<feature type="domain" description="ABC transmembrane type-1" evidence="8">
    <location>
        <begin position="133"/>
        <end position="313"/>
    </location>
</feature>
<dbReference type="PANTHER" id="PTHR30151:SF0">
    <property type="entry name" value="ABC TRANSPORTER PERMEASE PROTEIN MJ0413-RELATED"/>
    <property type="match status" value="1"/>
</dbReference>
<evidence type="ECO:0000256" key="1">
    <source>
        <dbReference type="ARBA" id="ARBA00004651"/>
    </source>
</evidence>
<evidence type="ECO:0000256" key="2">
    <source>
        <dbReference type="ARBA" id="ARBA00022448"/>
    </source>
</evidence>
<feature type="transmembrane region" description="Helical" evidence="7">
    <location>
        <begin position="196"/>
        <end position="218"/>
    </location>
</feature>
<evidence type="ECO:0000313" key="9">
    <source>
        <dbReference type="EMBL" id="KAB1642992.1"/>
    </source>
</evidence>
<accession>A0A6N6NPP7</accession>
<keyword evidence="3" id="KW-1003">Cell membrane</keyword>
<keyword evidence="5 7" id="KW-1133">Transmembrane helix</keyword>
<reference evidence="9 10" key="1">
    <citation type="submission" date="2019-09" db="EMBL/GenBank/DDBJ databases">
        <title>Whole genome shotgun sequencing (WGS) of Ellagibacter isourolithinifaciens DSM 104140(T) and Adlercreutzia muris DSM 29508(T).</title>
        <authorList>
            <person name="Stoll D.A."/>
            <person name="Danylec N."/>
            <person name="Huch M."/>
        </authorList>
    </citation>
    <scope>NUCLEOTIDE SEQUENCE [LARGE SCALE GENOMIC DNA]</scope>
    <source>
        <strain evidence="9 10">DSM 104140</strain>
    </source>
</reference>
<dbReference type="PROSITE" id="PS50928">
    <property type="entry name" value="ABC_TM1"/>
    <property type="match status" value="1"/>
</dbReference>
<dbReference type="GO" id="GO:0005886">
    <property type="term" value="C:plasma membrane"/>
    <property type="evidence" value="ECO:0007669"/>
    <property type="project" value="UniProtKB-SubCell"/>
</dbReference>
<feature type="transmembrane region" description="Helical" evidence="7">
    <location>
        <begin position="239"/>
        <end position="265"/>
    </location>
</feature>
<name>A0A6N6NPP7_9ACTN</name>
<dbReference type="SUPFAM" id="SSF161098">
    <property type="entry name" value="MetI-like"/>
    <property type="match status" value="1"/>
</dbReference>
<dbReference type="Proteomes" id="UP000468668">
    <property type="component" value="Unassembled WGS sequence"/>
</dbReference>
<keyword evidence="6 7" id="KW-0472">Membrane</keyword>
<evidence type="ECO:0000256" key="6">
    <source>
        <dbReference type="ARBA" id="ARBA00023136"/>
    </source>
</evidence>
<sequence length="330" mass="36447">MMSTESVFGKVNFIEAKDALKLLAALAAIAVAIGFDALVPTVYPEGYVERYYPIFLRILFAAYLALSVLSVWFPGIRRRVVRYWGLLIALVALLSLYTYQTTKTGNLLLPVMPSPDAIIAAVFEDGAKVWKNFSASFTLLLEGVACGFVAGMIYGTLMGYSRFFNYWLQPIIKVIGPVPSTAWMAIAMVLAPSSHIASVFLVALTTWFPLSVNLSGGIRGVRKVYIERAQIMGASPLHIILHVIYPAVLPNIFTGLFMGLCFSMTSLVGAETLGVQAGLGWVINYAQGWNEFDLIFSTIIIFILMAFVLLTILFKCQKHLMKWSKGAIQW</sequence>
<dbReference type="GeneID" id="98656982"/>
<evidence type="ECO:0000259" key="8">
    <source>
        <dbReference type="PROSITE" id="PS50928"/>
    </source>
</evidence>
<dbReference type="Gene3D" id="1.10.3720.10">
    <property type="entry name" value="MetI-like"/>
    <property type="match status" value="1"/>
</dbReference>
<dbReference type="Pfam" id="PF00528">
    <property type="entry name" value="BPD_transp_1"/>
    <property type="match status" value="1"/>
</dbReference>
<feature type="transmembrane region" description="Helical" evidence="7">
    <location>
        <begin position="294"/>
        <end position="314"/>
    </location>
</feature>
<dbReference type="InterPro" id="IPR035906">
    <property type="entry name" value="MetI-like_sf"/>
</dbReference>
<dbReference type="PANTHER" id="PTHR30151">
    <property type="entry name" value="ALKANE SULFONATE ABC TRANSPORTER-RELATED, MEMBRANE SUBUNIT"/>
    <property type="match status" value="1"/>
</dbReference>
<comment type="similarity">
    <text evidence="7">Belongs to the binding-protein-dependent transport system permease family.</text>
</comment>
<feature type="transmembrane region" description="Helical" evidence="7">
    <location>
        <begin position="51"/>
        <end position="73"/>
    </location>
</feature>
<keyword evidence="10" id="KW-1185">Reference proteome</keyword>
<gene>
    <name evidence="9" type="ORF">F8C90_01015</name>
</gene>
<dbReference type="OrthoDB" id="7274389at2"/>
<feature type="transmembrane region" description="Helical" evidence="7">
    <location>
        <begin position="166"/>
        <end position="190"/>
    </location>
</feature>
<feature type="transmembrane region" description="Helical" evidence="7">
    <location>
        <begin position="133"/>
        <end position="154"/>
    </location>
</feature>
<dbReference type="CDD" id="cd06261">
    <property type="entry name" value="TM_PBP2"/>
    <property type="match status" value="1"/>
</dbReference>
<dbReference type="RefSeq" id="WP_158048579.1">
    <property type="nucleotide sequence ID" value="NZ_DBEZWX010000254.1"/>
</dbReference>
<keyword evidence="4 7" id="KW-0812">Transmembrane</keyword>
<comment type="caution">
    <text evidence="9">The sequence shown here is derived from an EMBL/GenBank/DDBJ whole genome shotgun (WGS) entry which is preliminary data.</text>
</comment>
<dbReference type="InterPro" id="IPR000515">
    <property type="entry name" value="MetI-like"/>
</dbReference>
<feature type="transmembrane region" description="Helical" evidence="7">
    <location>
        <begin position="80"/>
        <end position="99"/>
    </location>
</feature>